<keyword evidence="1" id="KW-1133">Transmembrane helix</keyword>
<proteinExistence type="predicted"/>
<dbReference type="AlphaFoldDB" id="A0A9W9KS06"/>
<accession>A0A9W9KS06</accession>
<reference evidence="2" key="2">
    <citation type="journal article" date="2023" name="IMA Fungus">
        <title>Comparative genomic study of the Penicillium genus elucidates a diverse pangenome and 15 lateral gene transfer events.</title>
        <authorList>
            <person name="Petersen C."/>
            <person name="Sorensen T."/>
            <person name="Nielsen M.R."/>
            <person name="Sondergaard T.E."/>
            <person name="Sorensen J.L."/>
            <person name="Fitzpatrick D.A."/>
            <person name="Frisvad J.C."/>
            <person name="Nielsen K.L."/>
        </authorList>
    </citation>
    <scope>NUCLEOTIDE SEQUENCE</scope>
    <source>
        <strain evidence="2">IBT 30069</strain>
    </source>
</reference>
<protein>
    <recommendedName>
        <fullName evidence="4">P-loop containing nucleoside triphosphate hydrolase protein</fullName>
    </recommendedName>
</protein>
<gene>
    <name evidence="2" type="ORF">N7456_000318</name>
</gene>
<comment type="caution">
    <text evidence="2">The sequence shown here is derived from an EMBL/GenBank/DDBJ whole genome shotgun (WGS) entry which is preliminary data.</text>
</comment>
<dbReference type="PANTHER" id="PTHR36978">
    <property type="entry name" value="P-LOOP CONTAINING NUCLEOTIDE TRIPHOSPHATE HYDROLASE"/>
    <property type="match status" value="1"/>
</dbReference>
<sequence length="263" mass="29513">MSQSGPTEIEPPGLKIINASLFRSGTKSMARAYKILGFNAHHGLLESVTETPWSNLLSAAEATWPSPNSPAPTPLTRSDWDKIWAQHNVSTDLGSPFTLELIKTYPSAKVVIVQRDFETWWPSYRREVLDRVMIEPWATINSFVGDMIGLPAVRAMRKIHLGFFGASDRDEILLNARGRYEAFYDEVRAVVPAERKLEYKLGEGWEPLCEFLGVPVPDVPFPRENDASDHGDEVKKIYKLIYGALGEVLVPVLAGVGVWWYLV</sequence>
<dbReference type="Proteomes" id="UP001149165">
    <property type="component" value="Unassembled WGS sequence"/>
</dbReference>
<evidence type="ECO:0000313" key="3">
    <source>
        <dbReference type="Proteomes" id="UP001149165"/>
    </source>
</evidence>
<dbReference type="InterPro" id="IPR027417">
    <property type="entry name" value="P-loop_NTPase"/>
</dbReference>
<dbReference type="SUPFAM" id="SSF52540">
    <property type="entry name" value="P-loop containing nucleoside triphosphate hydrolases"/>
    <property type="match status" value="1"/>
</dbReference>
<reference evidence="2" key="1">
    <citation type="submission" date="2022-11" db="EMBL/GenBank/DDBJ databases">
        <authorList>
            <person name="Petersen C."/>
        </authorList>
    </citation>
    <scope>NUCLEOTIDE SEQUENCE</scope>
    <source>
        <strain evidence="2">IBT 30069</strain>
    </source>
</reference>
<dbReference type="Gene3D" id="3.40.50.300">
    <property type="entry name" value="P-loop containing nucleotide triphosphate hydrolases"/>
    <property type="match status" value="1"/>
</dbReference>
<evidence type="ECO:0008006" key="4">
    <source>
        <dbReference type="Google" id="ProtNLM"/>
    </source>
</evidence>
<dbReference type="InterPro" id="IPR040632">
    <property type="entry name" value="Sulfotransfer_4"/>
</dbReference>
<dbReference type="EMBL" id="JAPQKH010000001">
    <property type="protein sequence ID" value="KAJ5115970.1"/>
    <property type="molecule type" value="Genomic_DNA"/>
</dbReference>
<name>A0A9W9KS06_9EURO</name>
<dbReference type="OrthoDB" id="408152at2759"/>
<evidence type="ECO:0000256" key="1">
    <source>
        <dbReference type="SAM" id="Phobius"/>
    </source>
</evidence>
<evidence type="ECO:0000313" key="2">
    <source>
        <dbReference type="EMBL" id="KAJ5115970.1"/>
    </source>
</evidence>
<keyword evidence="1" id="KW-0812">Transmembrane</keyword>
<organism evidence="2 3">
    <name type="scientific">Penicillium angulare</name>
    <dbReference type="NCBI Taxonomy" id="116970"/>
    <lineage>
        <taxon>Eukaryota</taxon>
        <taxon>Fungi</taxon>
        <taxon>Dikarya</taxon>
        <taxon>Ascomycota</taxon>
        <taxon>Pezizomycotina</taxon>
        <taxon>Eurotiomycetes</taxon>
        <taxon>Eurotiomycetidae</taxon>
        <taxon>Eurotiales</taxon>
        <taxon>Aspergillaceae</taxon>
        <taxon>Penicillium</taxon>
    </lineage>
</organism>
<keyword evidence="1" id="KW-0472">Membrane</keyword>
<keyword evidence="3" id="KW-1185">Reference proteome</keyword>
<feature type="transmembrane region" description="Helical" evidence="1">
    <location>
        <begin position="240"/>
        <end position="262"/>
    </location>
</feature>
<dbReference type="Pfam" id="PF17784">
    <property type="entry name" value="Sulfotransfer_4"/>
    <property type="match status" value="1"/>
</dbReference>
<dbReference type="PANTHER" id="PTHR36978:SF4">
    <property type="entry name" value="P-LOOP CONTAINING NUCLEOSIDE TRIPHOSPHATE HYDROLASE PROTEIN"/>
    <property type="match status" value="1"/>
</dbReference>